<sequence length="288" mass="31808">MTVSDDFIPADDDFEAGPTYPTIFGLTITPLISGILLGLLGLIAAIYALLQLVLPALEENQRLNAEVAEKQAKVKDREVIARRINAAKADLQVAKRQQQEVLGLFANEASLNTLLLDINKQVNRRSPAQIQQERERKLATCPPAIRQNARQVEEQGKGEFIVTPQLEEFTPDEAKSGPVNDGSYGQALNNKVKRKVVGLNVVANFDDTRQILQRIEQQQNLLVAKNVDFQVLQPDVIYNTTGGGAVPYPTCQLETKIRSTFQLEALMPLSPEEQRKLAPPPGQKPPAK</sequence>
<keyword evidence="2" id="KW-0812">Transmembrane</keyword>
<accession>A0A7C3KF59</accession>
<feature type="compositionally biased region" description="Pro residues" evidence="1">
    <location>
        <begin position="278"/>
        <end position="288"/>
    </location>
</feature>
<protein>
    <recommendedName>
        <fullName evidence="4">Pilus assembly protein PilO</fullName>
    </recommendedName>
</protein>
<dbReference type="AlphaFoldDB" id="A0A7C3KF59"/>
<feature type="region of interest" description="Disordered" evidence="1">
    <location>
        <begin position="268"/>
        <end position="288"/>
    </location>
</feature>
<feature type="transmembrane region" description="Helical" evidence="2">
    <location>
        <begin position="31"/>
        <end position="54"/>
    </location>
</feature>
<evidence type="ECO:0000313" key="3">
    <source>
        <dbReference type="EMBL" id="HFM98870.1"/>
    </source>
</evidence>
<gene>
    <name evidence="3" type="ORF">ENR64_14150</name>
</gene>
<dbReference type="EMBL" id="DSRU01000209">
    <property type="protein sequence ID" value="HFM98870.1"/>
    <property type="molecule type" value="Genomic_DNA"/>
</dbReference>
<comment type="caution">
    <text evidence="3">The sequence shown here is derived from an EMBL/GenBank/DDBJ whole genome shotgun (WGS) entry which is preliminary data.</text>
</comment>
<keyword evidence="2" id="KW-0472">Membrane</keyword>
<keyword evidence="2" id="KW-1133">Transmembrane helix</keyword>
<evidence type="ECO:0000256" key="2">
    <source>
        <dbReference type="SAM" id="Phobius"/>
    </source>
</evidence>
<organism evidence="3">
    <name type="scientific">Oscillatoriales cyanobacterium SpSt-418</name>
    <dbReference type="NCBI Taxonomy" id="2282169"/>
    <lineage>
        <taxon>Bacteria</taxon>
        <taxon>Bacillati</taxon>
        <taxon>Cyanobacteriota</taxon>
        <taxon>Cyanophyceae</taxon>
        <taxon>Oscillatoriophycideae</taxon>
        <taxon>Oscillatoriales</taxon>
    </lineage>
</organism>
<proteinExistence type="predicted"/>
<reference evidence="3" key="1">
    <citation type="journal article" date="2020" name="mSystems">
        <title>Genome- and Community-Level Interaction Insights into Carbon Utilization and Element Cycling Functions of Hydrothermarchaeota in Hydrothermal Sediment.</title>
        <authorList>
            <person name="Zhou Z."/>
            <person name="Liu Y."/>
            <person name="Xu W."/>
            <person name="Pan J."/>
            <person name="Luo Z.H."/>
            <person name="Li M."/>
        </authorList>
    </citation>
    <scope>NUCLEOTIDE SEQUENCE [LARGE SCALE GENOMIC DNA]</scope>
    <source>
        <strain evidence="3">SpSt-418</strain>
    </source>
</reference>
<evidence type="ECO:0008006" key="4">
    <source>
        <dbReference type="Google" id="ProtNLM"/>
    </source>
</evidence>
<evidence type="ECO:0000256" key="1">
    <source>
        <dbReference type="SAM" id="MobiDB-lite"/>
    </source>
</evidence>
<name>A0A7C3KF59_9CYAN</name>